<dbReference type="OrthoDB" id="69656at2759"/>
<accession>A0A8S4QPH2</accession>
<organism evidence="2 3">
    <name type="scientific">Pararge aegeria aegeria</name>
    <dbReference type="NCBI Taxonomy" id="348720"/>
    <lineage>
        <taxon>Eukaryota</taxon>
        <taxon>Metazoa</taxon>
        <taxon>Ecdysozoa</taxon>
        <taxon>Arthropoda</taxon>
        <taxon>Hexapoda</taxon>
        <taxon>Insecta</taxon>
        <taxon>Pterygota</taxon>
        <taxon>Neoptera</taxon>
        <taxon>Endopterygota</taxon>
        <taxon>Lepidoptera</taxon>
        <taxon>Glossata</taxon>
        <taxon>Ditrysia</taxon>
        <taxon>Papilionoidea</taxon>
        <taxon>Nymphalidae</taxon>
        <taxon>Satyrinae</taxon>
        <taxon>Satyrini</taxon>
        <taxon>Parargina</taxon>
        <taxon>Pararge</taxon>
    </lineage>
</organism>
<evidence type="ECO:0000259" key="1">
    <source>
        <dbReference type="Pfam" id="PF19432"/>
    </source>
</evidence>
<keyword evidence="3" id="KW-1185">Reference proteome</keyword>
<protein>
    <submittedName>
        <fullName evidence="2">Jg23003 protein</fullName>
    </submittedName>
</protein>
<reference evidence="2" key="1">
    <citation type="submission" date="2022-03" db="EMBL/GenBank/DDBJ databases">
        <authorList>
            <person name="Lindestad O."/>
        </authorList>
    </citation>
    <scope>NUCLEOTIDE SEQUENCE</scope>
</reference>
<feature type="non-terminal residue" evidence="2">
    <location>
        <position position="1"/>
    </location>
</feature>
<comment type="caution">
    <text evidence="2">The sequence shown here is derived from an EMBL/GenBank/DDBJ whole genome shotgun (WGS) entry which is preliminary data.</text>
</comment>
<dbReference type="InterPro" id="IPR045802">
    <property type="entry name" value="GRV2/DNAJC13_N"/>
</dbReference>
<feature type="domain" description="DnaJ homologue subfamily C GRV2/DNAJC13 N-terminal" evidence="1">
    <location>
        <begin position="2"/>
        <end position="57"/>
    </location>
</feature>
<evidence type="ECO:0000313" key="2">
    <source>
        <dbReference type="EMBL" id="CAH2216686.1"/>
    </source>
</evidence>
<sequence length="58" mass="6195">RLFAENKEKLITGALTAIMSSCPSGSNLPLRELEAQFHALRRLCASKVGFAAFTALSG</sequence>
<name>A0A8S4QPH2_9NEOP</name>
<dbReference type="Proteomes" id="UP000838756">
    <property type="component" value="Unassembled WGS sequence"/>
</dbReference>
<proteinExistence type="predicted"/>
<gene>
    <name evidence="2" type="primary">jg23003</name>
    <name evidence="2" type="ORF">PAEG_LOCUS4652</name>
</gene>
<dbReference type="EMBL" id="CAKXAJ010016369">
    <property type="protein sequence ID" value="CAH2216686.1"/>
    <property type="molecule type" value="Genomic_DNA"/>
</dbReference>
<dbReference type="AlphaFoldDB" id="A0A8S4QPH2"/>
<evidence type="ECO:0000313" key="3">
    <source>
        <dbReference type="Proteomes" id="UP000838756"/>
    </source>
</evidence>
<dbReference type="Pfam" id="PF19432">
    <property type="entry name" value="RME-8_N"/>
    <property type="match status" value="1"/>
</dbReference>